<evidence type="ECO:0000313" key="1">
    <source>
        <dbReference type="EMBL" id="SCJ87468.1"/>
    </source>
</evidence>
<dbReference type="EMBL" id="FMHG01000002">
    <property type="protein sequence ID" value="SCJ87468.1"/>
    <property type="molecule type" value="Genomic_DNA"/>
</dbReference>
<dbReference type="AlphaFoldDB" id="A0A1C6JZP0"/>
<protein>
    <submittedName>
        <fullName evidence="1">Uncharacterized protein</fullName>
    </submittedName>
</protein>
<gene>
    <name evidence="1" type="ORF">SAMEA3545359_02461</name>
</gene>
<name>A0A1C6JZP0_9FIRM</name>
<sequence>MKNTTKTIAIFMLIAAAVFAFFSLTRCSLSNKVVGDSFNLQKGQFLEMYNQKIPEQLDKFKEKDGAITARGVELLLHTGGKQKLVDKVELRGPYGSDSEGETFAGYLSILLVACDDTVKEEELKDLIEGLELAKVKEQDQIEASTTLNSRKYTFVLRDKQASLTVVPVK</sequence>
<reference evidence="1" key="1">
    <citation type="submission" date="2015-09" db="EMBL/GenBank/DDBJ databases">
        <authorList>
            <consortium name="Pathogen Informatics"/>
        </authorList>
    </citation>
    <scope>NUCLEOTIDE SEQUENCE</scope>
    <source>
        <strain evidence="1">2789STDY5834896</strain>
    </source>
</reference>
<accession>A0A1C6JZP0</accession>
<organism evidence="1">
    <name type="scientific">uncultured Anaerotruncus sp</name>
    <dbReference type="NCBI Taxonomy" id="905011"/>
    <lineage>
        <taxon>Bacteria</taxon>
        <taxon>Bacillati</taxon>
        <taxon>Bacillota</taxon>
        <taxon>Clostridia</taxon>
        <taxon>Eubacteriales</taxon>
        <taxon>Oscillospiraceae</taxon>
        <taxon>Anaerotruncus</taxon>
        <taxon>environmental samples</taxon>
    </lineage>
</organism>
<proteinExistence type="predicted"/>